<dbReference type="EMBL" id="ODYU01009332">
    <property type="protein sequence ID" value="SOQ53677.1"/>
    <property type="molecule type" value="Genomic_DNA"/>
</dbReference>
<evidence type="ECO:0000313" key="1">
    <source>
        <dbReference type="EMBL" id="SOQ53677.1"/>
    </source>
</evidence>
<dbReference type="AlphaFoldDB" id="A0A2H1WKZ4"/>
<organism evidence="1">
    <name type="scientific">Spodoptera frugiperda</name>
    <name type="common">Fall armyworm</name>
    <dbReference type="NCBI Taxonomy" id="7108"/>
    <lineage>
        <taxon>Eukaryota</taxon>
        <taxon>Metazoa</taxon>
        <taxon>Ecdysozoa</taxon>
        <taxon>Arthropoda</taxon>
        <taxon>Hexapoda</taxon>
        <taxon>Insecta</taxon>
        <taxon>Pterygota</taxon>
        <taxon>Neoptera</taxon>
        <taxon>Endopterygota</taxon>
        <taxon>Lepidoptera</taxon>
        <taxon>Glossata</taxon>
        <taxon>Ditrysia</taxon>
        <taxon>Noctuoidea</taxon>
        <taxon>Noctuidae</taxon>
        <taxon>Amphipyrinae</taxon>
        <taxon>Spodoptera</taxon>
    </lineage>
</organism>
<protein>
    <submittedName>
        <fullName evidence="1">SFRICE_002754</fullName>
    </submittedName>
</protein>
<proteinExistence type="predicted"/>
<gene>
    <name evidence="1" type="ORF">SFRICE_002754</name>
</gene>
<name>A0A2H1WKZ4_SPOFR</name>
<reference evidence="1" key="1">
    <citation type="submission" date="2016-07" db="EMBL/GenBank/DDBJ databases">
        <authorList>
            <person name="Bretaudeau A."/>
        </authorList>
    </citation>
    <scope>NUCLEOTIDE SEQUENCE</scope>
    <source>
        <strain evidence="1">Rice</strain>
        <tissue evidence="1">Whole body</tissue>
    </source>
</reference>
<sequence length="332" mass="36660">MVAVLQVAHLRTHIVVGGLGGDGPGRQILGGADAAADGIRKKLTLDIASLKWASQYFRPRYQWPLRRHCTNATEAGLKYDMMGSKLKEYLPTVPAQLSSVEPSVMEQVWRKNDHLNSLQGVHSNSPSGYEVHAVADISGADHQVIGQVDLGAQATQHCAHHTRRHVLEQLHLVDQRATRVQLDFIALTTSQLSAGVTKPPTCRRVTRADACCRLDSFHTGRRVVSPGLVGGPAGSCFFLWDENHTITSHTLGEARGSVRLLLTKNHPVTTPVFRAGAAENSLASPQLRFFFFYRLNTTIAGQYMRQLHQCEDNTNIILRRTRPCTIYDSVNS</sequence>
<accession>A0A2H1WKZ4</accession>